<dbReference type="AlphaFoldDB" id="A0A2A2LSZ1"/>
<organism evidence="1 2">
    <name type="scientific">Diploscapter pachys</name>
    <dbReference type="NCBI Taxonomy" id="2018661"/>
    <lineage>
        <taxon>Eukaryota</taxon>
        <taxon>Metazoa</taxon>
        <taxon>Ecdysozoa</taxon>
        <taxon>Nematoda</taxon>
        <taxon>Chromadorea</taxon>
        <taxon>Rhabditida</taxon>
        <taxon>Rhabditina</taxon>
        <taxon>Rhabditomorpha</taxon>
        <taxon>Rhabditoidea</taxon>
        <taxon>Rhabditidae</taxon>
        <taxon>Diploscapter</taxon>
    </lineage>
</organism>
<name>A0A2A2LSZ1_9BILA</name>
<dbReference type="Proteomes" id="UP000218231">
    <property type="component" value="Unassembled WGS sequence"/>
</dbReference>
<gene>
    <name evidence="1" type="ORF">WR25_11922</name>
</gene>
<proteinExistence type="predicted"/>
<comment type="caution">
    <text evidence="1">The sequence shown here is derived from an EMBL/GenBank/DDBJ whole genome shotgun (WGS) entry which is preliminary data.</text>
</comment>
<accession>A0A2A2LSZ1</accession>
<protein>
    <submittedName>
        <fullName evidence="1">Uncharacterized protein</fullName>
    </submittedName>
</protein>
<reference evidence="1 2" key="1">
    <citation type="journal article" date="2017" name="Curr. Biol.">
        <title>Genome architecture and evolution of a unichromosomal asexual nematode.</title>
        <authorList>
            <person name="Fradin H."/>
            <person name="Zegar C."/>
            <person name="Gutwein M."/>
            <person name="Lucas J."/>
            <person name="Kovtun M."/>
            <person name="Corcoran D."/>
            <person name="Baugh L.R."/>
            <person name="Kiontke K."/>
            <person name="Gunsalus K."/>
            <person name="Fitch D.H."/>
            <person name="Piano F."/>
        </authorList>
    </citation>
    <scope>NUCLEOTIDE SEQUENCE [LARGE SCALE GENOMIC DNA]</scope>
    <source>
        <strain evidence="1">PF1309</strain>
    </source>
</reference>
<evidence type="ECO:0000313" key="2">
    <source>
        <dbReference type="Proteomes" id="UP000218231"/>
    </source>
</evidence>
<keyword evidence="2" id="KW-1185">Reference proteome</keyword>
<dbReference type="EMBL" id="LIAE01006455">
    <property type="protein sequence ID" value="PAV89376.1"/>
    <property type="molecule type" value="Genomic_DNA"/>
</dbReference>
<evidence type="ECO:0000313" key="1">
    <source>
        <dbReference type="EMBL" id="PAV89376.1"/>
    </source>
</evidence>
<sequence>MSYNPNGYNPYNNGYNRYPPVPPTGGYPMAPPPMPAPMYNQPPMGYGAYPPYYQRPPMYYNEDTFFVRIEYGVVPKKSTLKFRADFLFLGVFNYADYESDG</sequence>